<dbReference type="Pfam" id="PF02613">
    <property type="entry name" value="Nitrate_red_del"/>
    <property type="match status" value="1"/>
</dbReference>
<evidence type="ECO:0000256" key="1">
    <source>
        <dbReference type="ARBA" id="ARBA00023186"/>
    </source>
</evidence>
<dbReference type="InterPro" id="IPR050289">
    <property type="entry name" value="TorD/DmsD_chaperones"/>
</dbReference>
<dbReference type="PANTHER" id="PTHR34227:SF1">
    <property type="entry name" value="DIMETHYL SULFOXIDE REDUCTASE CHAPERONE-RELATED"/>
    <property type="match status" value="1"/>
</dbReference>
<comment type="caution">
    <text evidence="2">The sequence shown here is derived from an EMBL/GenBank/DDBJ whole genome shotgun (WGS) entry which is preliminary data.</text>
</comment>
<evidence type="ECO:0000313" key="2">
    <source>
        <dbReference type="EMBL" id="MEQ3363208.1"/>
    </source>
</evidence>
<accession>A0ABV1JDQ7</accession>
<dbReference type="EMBL" id="JBBNOP010000007">
    <property type="protein sequence ID" value="MEQ3363208.1"/>
    <property type="molecule type" value="Genomic_DNA"/>
</dbReference>
<dbReference type="PANTHER" id="PTHR34227">
    <property type="entry name" value="CHAPERONE PROTEIN YCDY"/>
    <property type="match status" value="1"/>
</dbReference>
<dbReference type="SUPFAM" id="SSF89155">
    <property type="entry name" value="TorD-like"/>
    <property type="match status" value="1"/>
</dbReference>
<proteinExistence type="predicted"/>
<dbReference type="Proteomes" id="UP001487305">
    <property type="component" value="Unassembled WGS sequence"/>
</dbReference>
<sequence>MTSVERDIPTESADRARWRSALYRLASFAFLVEPTDERLREQVAAACSALRDGDGWILPCERDILAHLAALDANDPRLGTRVRNEYAELFVGPRPPRAPLYESIYVGHPRRLMTETTLQVREAYERVGFAVERRNKIPDDHIGYELEFMASLCAREACAIEESCVGDVVSAQLAQGLFLREHLSVWSGLFHERVAQAGGEYYHGWSRFVRDLVAEDVAHAVDGGGYGFCDAAEERGERL</sequence>
<keyword evidence="1" id="KW-0143">Chaperone</keyword>
<evidence type="ECO:0000313" key="3">
    <source>
        <dbReference type="Proteomes" id="UP001487305"/>
    </source>
</evidence>
<dbReference type="Gene3D" id="1.10.3480.10">
    <property type="entry name" value="TorD-like"/>
    <property type="match status" value="1"/>
</dbReference>
<protein>
    <submittedName>
        <fullName evidence="2">Molecular chaperone TorD family protein</fullName>
    </submittedName>
</protein>
<reference evidence="2 3" key="1">
    <citation type="submission" date="2024-04" db="EMBL/GenBank/DDBJ databases">
        <title>Human intestinal bacterial collection.</title>
        <authorList>
            <person name="Pauvert C."/>
            <person name="Hitch T.C.A."/>
            <person name="Clavel T."/>
        </authorList>
    </citation>
    <scope>NUCLEOTIDE SEQUENCE [LARGE SCALE GENOMIC DNA]</scope>
    <source>
        <strain evidence="2 3">CLA-KB-H42</strain>
    </source>
</reference>
<dbReference type="InterPro" id="IPR020945">
    <property type="entry name" value="DMSO/NO3_reduct_chaperone"/>
</dbReference>
<dbReference type="InterPro" id="IPR036411">
    <property type="entry name" value="TorD-like_sf"/>
</dbReference>
<organism evidence="2 3">
    <name type="scientific">Raoultibacter massiliensis</name>
    <dbReference type="NCBI Taxonomy" id="1852371"/>
    <lineage>
        <taxon>Bacteria</taxon>
        <taxon>Bacillati</taxon>
        <taxon>Actinomycetota</taxon>
        <taxon>Coriobacteriia</taxon>
        <taxon>Eggerthellales</taxon>
        <taxon>Eggerthellaceae</taxon>
        <taxon>Raoultibacter</taxon>
    </lineage>
</organism>
<gene>
    <name evidence="2" type="ORF">AAA083_09500</name>
</gene>
<name>A0ABV1JDQ7_9ACTN</name>
<keyword evidence="3" id="KW-1185">Reference proteome</keyword>
<dbReference type="RefSeq" id="WP_102374360.1">
    <property type="nucleotide sequence ID" value="NZ_JBBNOP010000007.1"/>
</dbReference>